<evidence type="ECO:0000313" key="3">
    <source>
        <dbReference type="EMBL" id="MEG3616466.1"/>
    </source>
</evidence>
<feature type="region of interest" description="Disordered" evidence="1">
    <location>
        <begin position="170"/>
        <end position="203"/>
    </location>
</feature>
<dbReference type="RefSeq" id="WP_332902937.1">
    <property type="nucleotide sequence ID" value="NZ_JBAGLP010000118.1"/>
</dbReference>
<accession>A0ABU7ZAG1</accession>
<sequence length="241" mass="26136">MPATVRLIDDVRPEESDHDFLPGMRRAWLMPWYDLTARLRGVHRLYRRTIEIAGITAGQHVLDVGCGTGNLSREVLQATPDAVVTGLDPDGDSLRRAARKLRRRRSGEVTLIRGFAHRLPVPDAGQDHVVSSLVLHHVPPEEKQQLAAELVRVLRPGGRVTIADFAGDHAGAHAAGHGRGHRHGGEGHQPGHGPGSTAYDADNADGGIEKLLTAAGLEDARELERMPLLGDSVVFVQARRP</sequence>
<dbReference type="SUPFAM" id="SSF53335">
    <property type="entry name" value="S-adenosyl-L-methionine-dependent methyltransferases"/>
    <property type="match status" value="1"/>
</dbReference>
<feature type="domain" description="Methyltransferase" evidence="2">
    <location>
        <begin position="61"/>
        <end position="158"/>
    </location>
</feature>
<organism evidence="3 4">
    <name type="scientific">Isoptericola haloaureus</name>
    <dbReference type="NCBI Taxonomy" id="1542902"/>
    <lineage>
        <taxon>Bacteria</taxon>
        <taxon>Bacillati</taxon>
        <taxon>Actinomycetota</taxon>
        <taxon>Actinomycetes</taxon>
        <taxon>Micrococcales</taxon>
        <taxon>Promicromonosporaceae</taxon>
        <taxon>Isoptericola</taxon>
    </lineage>
</organism>
<dbReference type="CDD" id="cd02440">
    <property type="entry name" value="AdoMet_MTases"/>
    <property type="match status" value="1"/>
</dbReference>
<evidence type="ECO:0000313" key="4">
    <source>
        <dbReference type="Proteomes" id="UP001310387"/>
    </source>
</evidence>
<keyword evidence="3" id="KW-0808">Transferase</keyword>
<dbReference type="PANTHER" id="PTHR43591">
    <property type="entry name" value="METHYLTRANSFERASE"/>
    <property type="match status" value="1"/>
</dbReference>
<protein>
    <submittedName>
        <fullName evidence="3">Methyltransferase domain-containing protein</fullName>
    </submittedName>
</protein>
<dbReference type="InterPro" id="IPR041698">
    <property type="entry name" value="Methyltransf_25"/>
</dbReference>
<keyword evidence="4" id="KW-1185">Reference proteome</keyword>
<dbReference type="GO" id="GO:0032259">
    <property type="term" value="P:methylation"/>
    <property type="evidence" value="ECO:0007669"/>
    <property type="project" value="UniProtKB-KW"/>
</dbReference>
<name>A0ABU7ZAG1_9MICO</name>
<dbReference type="Gene3D" id="3.40.50.150">
    <property type="entry name" value="Vaccinia Virus protein VP39"/>
    <property type="match status" value="1"/>
</dbReference>
<keyword evidence="3" id="KW-0489">Methyltransferase</keyword>
<comment type="caution">
    <text evidence="3">The sequence shown here is derived from an EMBL/GenBank/DDBJ whole genome shotgun (WGS) entry which is preliminary data.</text>
</comment>
<gene>
    <name evidence="3" type="ORF">V5O49_15145</name>
</gene>
<dbReference type="GO" id="GO:0008168">
    <property type="term" value="F:methyltransferase activity"/>
    <property type="evidence" value="ECO:0007669"/>
    <property type="project" value="UniProtKB-KW"/>
</dbReference>
<dbReference type="PANTHER" id="PTHR43591:SF97">
    <property type="entry name" value="CLASS I SAM-DEPENDENT METHYLTRANSFERASE"/>
    <property type="match status" value="1"/>
</dbReference>
<proteinExistence type="predicted"/>
<dbReference type="InterPro" id="IPR029063">
    <property type="entry name" value="SAM-dependent_MTases_sf"/>
</dbReference>
<evidence type="ECO:0000259" key="2">
    <source>
        <dbReference type="Pfam" id="PF13649"/>
    </source>
</evidence>
<dbReference type="EMBL" id="JBAGLP010000118">
    <property type="protein sequence ID" value="MEG3616466.1"/>
    <property type="molecule type" value="Genomic_DNA"/>
</dbReference>
<reference evidence="3" key="2">
    <citation type="submission" date="2024-02" db="EMBL/GenBank/DDBJ databases">
        <authorList>
            <person name="Prathaban M."/>
            <person name="Mythili R."/>
            <person name="Sharmila Devi N."/>
            <person name="Sobanaa M."/>
            <person name="Prathiviraj R."/>
            <person name="Selvin J."/>
        </authorList>
    </citation>
    <scope>NUCLEOTIDE SEQUENCE</scope>
    <source>
        <strain evidence="3">MP1014</strain>
    </source>
</reference>
<dbReference type="Proteomes" id="UP001310387">
    <property type="component" value="Unassembled WGS sequence"/>
</dbReference>
<dbReference type="Pfam" id="PF13649">
    <property type="entry name" value="Methyltransf_25"/>
    <property type="match status" value="1"/>
</dbReference>
<reference evidence="3" key="1">
    <citation type="journal article" date="2024" name="Antonie Van Leeuwenhoek">
        <title>Isoptericola haloaureus sp. nov., a dimorphic actinobacterium isolated from mangrove sediments of southeast India, implicating biosaline agricultural significance through nitrogen fixation and salt tolerance genes.</title>
        <authorList>
            <person name="Prathaban M."/>
            <person name="Prathiviraj R."/>
            <person name="Ravichandran M."/>
            <person name="Natarajan S.D."/>
            <person name="Sobanaa M."/>
            <person name="Hari Krishna Kumar S."/>
            <person name="Chandrasekar V."/>
            <person name="Selvin J."/>
        </authorList>
    </citation>
    <scope>NUCLEOTIDE SEQUENCE</scope>
    <source>
        <strain evidence="3">MP1014</strain>
    </source>
</reference>
<evidence type="ECO:0000256" key="1">
    <source>
        <dbReference type="SAM" id="MobiDB-lite"/>
    </source>
</evidence>